<dbReference type="RefSeq" id="WP_204664278.1">
    <property type="nucleotide sequence ID" value="NZ_JAFBDT010000013.1"/>
</dbReference>
<feature type="domain" description="Transposase IS66 zinc-finger binding" evidence="3">
    <location>
        <begin position="121"/>
        <end position="162"/>
    </location>
</feature>
<dbReference type="EMBL" id="JAFBDT010000013">
    <property type="protein sequence ID" value="MBM7562147.1"/>
    <property type="molecule type" value="Genomic_DNA"/>
</dbReference>
<dbReference type="InterPro" id="IPR004291">
    <property type="entry name" value="Transposase_IS66_central"/>
</dbReference>
<dbReference type="Proteomes" id="UP000767854">
    <property type="component" value="Unassembled WGS sequence"/>
</dbReference>
<feature type="domain" description="Transposase IS66 central" evidence="2">
    <location>
        <begin position="184"/>
        <end position="472"/>
    </location>
</feature>
<dbReference type="Pfam" id="PF03050">
    <property type="entry name" value="DDE_Tnp_IS66"/>
    <property type="match status" value="1"/>
</dbReference>
<organism evidence="6 7">
    <name type="scientific">Fusibacter tunisiensis</name>
    <dbReference type="NCBI Taxonomy" id="1008308"/>
    <lineage>
        <taxon>Bacteria</taxon>
        <taxon>Bacillati</taxon>
        <taxon>Bacillota</taxon>
        <taxon>Clostridia</taxon>
        <taxon>Eubacteriales</taxon>
        <taxon>Eubacteriales Family XII. Incertae Sedis</taxon>
        <taxon>Fusibacter</taxon>
    </lineage>
</organism>
<dbReference type="Pfam" id="PF13817">
    <property type="entry name" value="DDE_Tnp_IS66_C"/>
    <property type="match status" value="1"/>
</dbReference>
<evidence type="ECO:0000259" key="4">
    <source>
        <dbReference type="Pfam" id="PF13007"/>
    </source>
</evidence>
<dbReference type="NCBIfam" id="NF033517">
    <property type="entry name" value="transpos_IS66"/>
    <property type="match status" value="1"/>
</dbReference>
<dbReference type="InterPro" id="IPR039552">
    <property type="entry name" value="IS66_C"/>
</dbReference>
<comment type="caution">
    <text evidence="6">The sequence shown here is derived from an EMBL/GenBank/DDBJ whole genome shotgun (WGS) entry which is preliminary data.</text>
</comment>
<evidence type="ECO:0000313" key="6">
    <source>
        <dbReference type="EMBL" id="MBM7562147.1"/>
    </source>
</evidence>
<evidence type="ECO:0000259" key="2">
    <source>
        <dbReference type="Pfam" id="PF03050"/>
    </source>
</evidence>
<sequence>MAKPHENIENKSFSNSSDLDNTVAKLQHEVEVLNQENKWLKEQLGLLKKEQYGKSSEKVNPDQINFFNEIEVEQRSTIEEPTLEQITYKRRKAAKRGLNRDAYKDLPVEIETFELPQEDLTCECCKGEMHSIGTQVKSTLEFVPARLFIKEVHRHKYACRHCQINEMQTPIKIAKAPEPLIKGSVVSSSLLAQIVNQKFNGGVPFDRQERLYSEMGIELTKQNMANWSIKVSELWLEPLYDRLKCFLVKENFLHADETSLTVLDKSFEESSKKTFMRVYGTGEMSRYRIAMYDHCMGRSGSFAKAFLKGFSGYLQTDDFGGYNKVENVIRVGCHAHARRYFYKAYEATKKHGPVESGRAYEALMFFKALFKIEATFQKEGLTAFERYEKRLEISKPVLEAFLVWLKENEKITLPKSLLGKAIAYSLSNWELLTNYLLDGQCALSNNRAERIVKPFVISRKNFLFSKSAVGAKASALYFTLIETAKLNGLNPYLYLKYILDHLPNTPLASDDAVDFLLPWSDSVKSMCKA</sequence>
<evidence type="ECO:0000259" key="5">
    <source>
        <dbReference type="Pfam" id="PF13817"/>
    </source>
</evidence>
<reference evidence="6 7" key="1">
    <citation type="submission" date="2021-01" db="EMBL/GenBank/DDBJ databases">
        <title>Genomic Encyclopedia of Type Strains, Phase IV (KMG-IV): sequencing the most valuable type-strain genomes for metagenomic binning, comparative biology and taxonomic classification.</title>
        <authorList>
            <person name="Goeker M."/>
        </authorList>
    </citation>
    <scope>NUCLEOTIDE SEQUENCE [LARGE SCALE GENOMIC DNA]</scope>
    <source>
        <strain evidence="6 7">DSM 24436</strain>
    </source>
</reference>
<dbReference type="InterPro" id="IPR024474">
    <property type="entry name" value="Znf_dom_IS66"/>
</dbReference>
<dbReference type="InterPro" id="IPR052344">
    <property type="entry name" value="Transposase-related"/>
</dbReference>
<feature type="region of interest" description="Disordered" evidence="1">
    <location>
        <begin position="1"/>
        <end position="20"/>
    </location>
</feature>
<keyword evidence="7" id="KW-1185">Reference proteome</keyword>
<evidence type="ECO:0000313" key="7">
    <source>
        <dbReference type="Proteomes" id="UP000767854"/>
    </source>
</evidence>
<evidence type="ECO:0000259" key="3">
    <source>
        <dbReference type="Pfam" id="PF13005"/>
    </source>
</evidence>
<accession>A0ABS2MRW6</accession>
<feature type="domain" description="Transposase IS66 C-terminal" evidence="5">
    <location>
        <begin position="479"/>
        <end position="519"/>
    </location>
</feature>
<dbReference type="Pfam" id="PF13007">
    <property type="entry name" value="LZ_Tnp_IS66"/>
    <property type="match status" value="1"/>
</dbReference>
<dbReference type="Pfam" id="PF13005">
    <property type="entry name" value="zf-IS66"/>
    <property type="match status" value="1"/>
</dbReference>
<protein>
    <submittedName>
        <fullName evidence="6">Transposase/cell division protein FtsB</fullName>
    </submittedName>
</protein>
<dbReference type="InterPro" id="IPR024463">
    <property type="entry name" value="Transposase_TnpC_homeodom"/>
</dbReference>
<feature type="compositionally biased region" description="Polar residues" evidence="1">
    <location>
        <begin position="10"/>
        <end position="20"/>
    </location>
</feature>
<feature type="domain" description="Transposase TnpC homeodomain" evidence="4">
    <location>
        <begin position="39"/>
        <end position="109"/>
    </location>
</feature>
<dbReference type="PANTHER" id="PTHR33678">
    <property type="entry name" value="BLL1576 PROTEIN"/>
    <property type="match status" value="1"/>
</dbReference>
<proteinExistence type="predicted"/>
<dbReference type="PANTHER" id="PTHR33678:SF1">
    <property type="entry name" value="BLL1576 PROTEIN"/>
    <property type="match status" value="1"/>
</dbReference>
<name>A0ABS2MRW6_9FIRM</name>
<evidence type="ECO:0000256" key="1">
    <source>
        <dbReference type="SAM" id="MobiDB-lite"/>
    </source>
</evidence>
<gene>
    <name evidence="6" type="ORF">JOC49_001690</name>
</gene>